<evidence type="ECO:0000313" key="2">
    <source>
        <dbReference type="EMBL" id="KAK3246938.1"/>
    </source>
</evidence>
<proteinExistence type="predicted"/>
<gene>
    <name evidence="2" type="ORF">CYMTET_43551</name>
</gene>
<feature type="region of interest" description="Disordered" evidence="1">
    <location>
        <begin position="1"/>
        <end position="36"/>
    </location>
</feature>
<name>A0AAE0F065_9CHLO</name>
<keyword evidence="3" id="KW-1185">Reference proteome</keyword>
<organism evidence="2 3">
    <name type="scientific">Cymbomonas tetramitiformis</name>
    <dbReference type="NCBI Taxonomy" id="36881"/>
    <lineage>
        <taxon>Eukaryota</taxon>
        <taxon>Viridiplantae</taxon>
        <taxon>Chlorophyta</taxon>
        <taxon>Pyramimonadophyceae</taxon>
        <taxon>Pyramimonadales</taxon>
        <taxon>Pyramimonadaceae</taxon>
        <taxon>Cymbomonas</taxon>
    </lineage>
</organism>
<feature type="region of interest" description="Disordered" evidence="1">
    <location>
        <begin position="104"/>
        <end position="128"/>
    </location>
</feature>
<reference evidence="2 3" key="1">
    <citation type="journal article" date="2015" name="Genome Biol. Evol.">
        <title>Comparative Genomics of a Bacterivorous Green Alga Reveals Evolutionary Causalities and Consequences of Phago-Mixotrophic Mode of Nutrition.</title>
        <authorList>
            <person name="Burns J.A."/>
            <person name="Paasch A."/>
            <person name="Narechania A."/>
            <person name="Kim E."/>
        </authorList>
    </citation>
    <scope>NUCLEOTIDE SEQUENCE [LARGE SCALE GENOMIC DNA]</scope>
    <source>
        <strain evidence="2 3">PLY_AMNH</strain>
    </source>
</reference>
<protein>
    <submittedName>
        <fullName evidence="2">Uncharacterized protein</fullName>
    </submittedName>
</protein>
<sequence>MAKSVVLEGQDADGNTEEAAQAGEAARQRHEKKGHRDPVWIVENLGLEVDLKQGQYRVTEQRVRKINVRAKEILCDAIRTRREVQLGREGEDYLSGMDRLGMVVSPTGDEHVERPQDLAVTDSGSGGH</sequence>
<comment type="caution">
    <text evidence="2">The sequence shown here is derived from an EMBL/GenBank/DDBJ whole genome shotgun (WGS) entry which is preliminary data.</text>
</comment>
<accession>A0AAE0F065</accession>
<dbReference type="Proteomes" id="UP001190700">
    <property type="component" value="Unassembled WGS sequence"/>
</dbReference>
<evidence type="ECO:0000313" key="3">
    <source>
        <dbReference type="Proteomes" id="UP001190700"/>
    </source>
</evidence>
<dbReference type="AlphaFoldDB" id="A0AAE0F065"/>
<evidence type="ECO:0000256" key="1">
    <source>
        <dbReference type="SAM" id="MobiDB-lite"/>
    </source>
</evidence>
<dbReference type="EMBL" id="LGRX02029362">
    <property type="protein sequence ID" value="KAK3246938.1"/>
    <property type="molecule type" value="Genomic_DNA"/>
</dbReference>